<protein>
    <submittedName>
        <fullName evidence="1">Uncharacterized protein</fullName>
    </submittedName>
</protein>
<evidence type="ECO:0000313" key="1">
    <source>
        <dbReference type="EMBL" id="KAJ2989640.1"/>
    </source>
</evidence>
<dbReference type="Proteomes" id="UP001143856">
    <property type="component" value="Unassembled WGS sequence"/>
</dbReference>
<accession>A0ACC1PBB0</accession>
<reference evidence="1" key="1">
    <citation type="submission" date="2022-10" db="EMBL/GenBank/DDBJ databases">
        <title>Genome Sequence of Xylaria curta.</title>
        <authorList>
            <person name="Buettner E."/>
        </authorList>
    </citation>
    <scope>NUCLEOTIDE SEQUENCE</scope>
    <source>
        <strain evidence="1">Babe10</strain>
    </source>
</reference>
<organism evidence="1 2">
    <name type="scientific">Xylaria curta</name>
    <dbReference type="NCBI Taxonomy" id="42375"/>
    <lineage>
        <taxon>Eukaryota</taxon>
        <taxon>Fungi</taxon>
        <taxon>Dikarya</taxon>
        <taxon>Ascomycota</taxon>
        <taxon>Pezizomycotina</taxon>
        <taxon>Sordariomycetes</taxon>
        <taxon>Xylariomycetidae</taxon>
        <taxon>Xylariales</taxon>
        <taxon>Xylariaceae</taxon>
        <taxon>Xylaria</taxon>
    </lineage>
</organism>
<comment type="caution">
    <text evidence="1">The sequence shown here is derived from an EMBL/GenBank/DDBJ whole genome shotgun (WGS) entry which is preliminary data.</text>
</comment>
<keyword evidence="2" id="KW-1185">Reference proteome</keyword>
<sequence length="576" mass="64226">MGNMRSKPETPEDGSKKPQSASQSTVTIPRLDTDFLREPPDESSIKRSWIQLSNLIDAHVETFFNTNEHLGLDHESIIHGLRLFHIVQAPREAEELAELLQTPRHRRLGLRVCIARVVLSSIDFYGHPEETSLDAQVVQLLGRFNRLRPNPGPEEEAALAHWRMITAFFLEPGFRDLRERRPPCVDRLTRFLTVFRPASDGSDTEAEDRNWTSSLNVIAQQSIEIGEKLFCHPSTWLFQWHIDLVDGHPIVDCRDITRKHKEDRETSIRGPSPIVLFPALVEPLTNDGGRKKGRVNVAQAADIGPGLVFLKGEIVPLSLVVPHRPSSPATSITTHSRTTSTTITNAMGYGVDSGITILNGSFTLAQTISALKNASSEIKRTTQFLATVQARIEYTKSLRDQAFDVTNADTSKDEVFNMAQAALRNIHSITTECSNTLEGSTKSITKKAKDGTQHTTTETRFKWVLDGKITYNAKLQEMQIHYQTLMRETDVLQRKLTNMGHPPLPPALPFGDFELFDNKYLSPGRRDGISRHLSPRQSIEMLGEASDSDEGPSDRDSGIGIASSRGDVSDSVDDQG</sequence>
<dbReference type="EMBL" id="JAPDGR010000507">
    <property type="protein sequence ID" value="KAJ2989640.1"/>
    <property type="molecule type" value="Genomic_DNA"/>
</dbReference>
<name>A0ACC1PBB0_9PEZI</name>
<proteinExistence type="predicted"/>
<gene>
    <name evidence="1" type="ORF">NUW58_g3370</name>
</gene>
<evidence type="ECO:0000313" key="2">
    <source>
        <dbReference type="Proteomes" id="UP001143856"/>
    </source>
</evidence>